<evidence type="ECO:0000313" key="1">
    <source>
        <dbReference type="EMBL" id="MFL9844069.1"/>
    </source>
</evidence>
<evidence type="ECO:0000313" key="2">
    <source>
        <dbReference type="Proteomes" id="UP001629156"/>
    </source>
</evidence>
<protein>
    <recommendedName>
        <fullName evidence="3">Response receiver domain-containing protein</fullName>
    </recommendedName>
</protein>
<reference evidence="1 2" key="1">
    <citation type="submission" date="2024-06" db="EMBL/GenBank/DDBJ databases">
        <authorList>
            <person name="Kaempfer P."/>
            <person name="Viver T."/>
        </authorList>
    </citation>
    <scope>NUCLEOTIDE SEQUENCE [LARGE SCALE GENOMIC DNA]</scope>
    <source>
        <strain evidence="1 2">ST-119</strain>
    </source>
</reference>
<name>A0ABW8YVH1_9FLAO</name>
<dbReference type="EMBL" id="JBELPZ010000004">
    <property type="protein sequence ID" value="MFL9844069.1"/>
    <property type="molecule type" value="Genomic_DNA"/>
</dbReference>
<organism evidence="1 2">
    <name type="scientific">Flavobacterium rhizosphaerae</name>
    <dbReference type="NCBI Taxonomy" id="3163298"/>
    <lineage>
        <taxon>Bacteria</taxon>
        <taxon>Pseudomonadati</taxon>
        <taxon>Bacteroidota</taxon>
        <taxon>Flavobacteriia</taxon>
        <taxon>Flavobacteriales</taxon>
        <taxon>Flavobacteriaceae</taxon>
        <taxon>Flavobacterium</taxon>
    </lineage>
</organism>
<sequence length="544" mass="61702">MADFQLPSDGSVIVIDDKISEAIPLIKLLSKKGIATTYYSGKDTELPLQPLQKIRLAFVDIQLFGPSDPHSYAQNILRILENVIPIDNGPYILVLWSTVETMHADTIEQSVNAQNFSRRPIIVLRLEKSSFFSTEYDSDLKEDIFEEIDNSLSARFANDDLDAIKGVIENTLKSHTKKIAIDNALSLITAALNDNLKKANAFHLFTLWENLINKASGEIVKDYSSLHINDKYWESNLKYSIYRMSKAQLGKTINKVSEDELLNNALKTMNSSFLDALENKVANTSNISGTIKIEKNNIFYSKEFNSVEYKIKLRPYADKYSLLINGNKMPQGNPKEVKNIMSLTGWGGSPANNANIKNLVSEYLSITPDINTRLLVDIAPVNTIQPGNVFIRTGIHWKRRRNLLKNYFDNEKSAVFKKTAAGQNQISTSELNKILFIELEVTPLCDYVQDKWRKSRLLPGVLIPENLFVDLQSSDSFYTQIPILRISGVCYKAMFDFRLLKSVEIQKNKDLIQPPLFRVRSELFADILSRLSSHISRIGIAYIE</sequence>
<dbReference type="RefSeq" id="WP_408084319.1">
    <property type="nucleotide sequence ID" value="NZ_JBELPZ010000004.1"/>
</dbReference>
<comment type="caution">
    <text evidence="1">The sequence shown here is derived from an EMBL/GenBank/DDBJ whole genome shotgun (WGS) entry which is preliminary data.</text>
</comment>
<gene>
    <name evidence="1" type="ORF">ABS766_06525</name>
</gene>
<proteinExistence type="predicted"/>
<evidence type="ECO:0008006" key="3">
    <source>
        <dbReference type="Google" id="ProtNLM"/>
    </source>
</evidence>
<keyword evidence="2" id="KW-1185">Reference proteome</keyword>
<dbReference type="Proteomes" id="UP001629156">
    <property type="component" value="Unassembled WGS sequence"/>
</dbReference>
<accession>A0ABW8YVH1</accession>